<dbReference type="GO" id="GO:0071949">
    <property type="term" value="F:FAD binding"/>
    <property type="evidence" value="ECO:0007669"/>
    <property type="project" value="InterPro"/>
</dbReference>
<keyword evidence="4" id="KW-0274">FAD</keyword>
<feature type="signal peptide" evidence="6">
    <location>
        <begin position="1"/>
        <end position="23"/>
    </location>
</feature>
<evidence type="ECO:0000256" key="6">
    <source>
        <dbReference type="SAM" id="SignalP"/>
    </source>
</evidence>
<protein>
    <submittedName>
        <fullName evidence="8">Putative FAD-dependent oxygenase</fullName>
    </submittedName>
</protein>
<dbReference type="Proteomes" id="UP000234585">
    <property type="component" value="Unassembled WGS sequence"/>
</dbReference>
<dbReference type="PANTHER" id="PTHR42973">
    <property type="entry name" value="BINDING OXIDOREDUCTASE, PUTATIVE (AFU_ORTHOLOGUE AFUA_1G17690)-RELATED"/>
    <property type="match status" value="1"/>
</dbReference>
<evidence type="ECO:0000259" key="7">
    <source>
        <dbReference type="PROSITE" id="PS51387"/>
    </source>
</evidence>
<evidence type="ECO:0000256" key="1">
    <source>
        <dbReference type="ARBA" id="ARBA00001974"/>
    </source>
</evidence>
<dbReference type="Gene3D" id="3.30.465.10">
    <property type="match status" value="1"/>
</dbReference>
<dbReference type="OrthoDB" id="9996127at2759"/>
<keyword evidence="9" id="KW-1185">Reference proteome</keyword>
<dbReference type="EMBL" id="KZ559164">
    <property type="protein sequence ID" value="PLB35331.1"/>
    <property type="molecule type" value="Genomic_DNA"/>
</dbReference>
<keyword evidence="6" id="KW-0732">Signal</keyword>
<accession>A0A2I2F3Y2</accession>
<sequence>MFLAKLTMYWLPFQVVVLVTAWAIPSVGVTTPLARESHGAKCPEGDLDLTELGKKLSNTGKIYCPGSTKFEEASTRWSILDAPKVNVVVVPGTENDVVETVKFANQKELPFLAYNGVHGAITTLGKMDHGIEIYMRQLSSVEISKDGKTAKIGGGTISKDVTDQLWEAGKQSVTGTCECVSYLGPALGGGHGWLQGHHGLVADQFVSANIVLADGSLRTIDASSDLWWALKGAGHNFGIVTSVTTKIYDVQHSDWAIDTLLFSGDKVEAVYQTANEHLLKNGTQSVDLINWSYWLNDPTADPNNPIILFYIIQEGVQKVDPIYTKPFHDIGPLSADYVGGSYTDLAGWTNVAATSPPCQKVGLANPRFPIYLQGYNVPAQKEAYDVFASSIRGSSAFNNSIFMFEGYSTQGVRAIDKNSSAFAFRGENLLAAPLITYVPAGRELEDKAAKLGNHLRNILHQGSGLKEMGVYVNYAYGDETPEQWYGSGRWRQDRLRSLKKEYDPKNKFSFFGPIA</sequence>
<dbReference type="InterPro" id="IPR036318">
    <property type="entry name" value="FAD-bd_PCMH-like_sf"/>
</dbReference>
<organism evidence="8 9">
    <name type="scientific">Aspergillus candidus</name>
    <dbReference type="NCBI Taxonomy" id="41067"/>
    <lineage>
        <taxon>Eukaryota</taxon>
        <taxon>Fungi</taxon>
        <taxon>Dikarya</taxon>
        <taxon>Ascomycota</taxon>
        <taxon>Pezizomycotina</taxon>
        <taxon>Eurotiomycetes</taxon>
        <taxon>Eurotiomycetidae</taxon>
        <taxon>Eurotiales</taxon>
        <taxon>Aspergillaceae</taxon>
        <taxon>Aspergillus</taxon>
        <taxon>Aspergillus subgen. Circumdati</taxon>
    </lineage>
</organism>
<dbReference type="InterPro" id="IPR006094">
    <property type="entry name" value="Oxid_FAD_bind_N"/>
</dbReference>
<gene>
    <name evidence="8" type="ORF">BDW47DRAFT_110655</name>
</gene>
<evidence type="ECO:0000313" key="9">
    <source>
        <dbReference type="Proteomes" id="UP000234585"/>
    </source>
</evidence>
<keyword evidence="3" id="KW-0285">Flavoprotein</keyword>
<evidence type="ECO:0000256" key="2">
    <source>
        <dbReference type="ARBA" id="ARBA00005466"/>
    </source>
</evidence>
<dbReference type="InterPro" id="IPR016166">
    <property type="entry name" value="FAD-bd_PCMH"/>
</dbReference>
<name>A0A2I2F3Y2_ASPCN</name>
<comment type="similarity">
    <text evidence="2">Belongs to the oxygen-dependent FAD-linked oxidoreductase family.</text>
</comment>
<comment type="cofactor">
    <cofactor evidence="1">
        <name>FAD</name>
        <dbReference type="ChEBI" id="CHEBI:57692"/>
    </cofactor>
</comment>
<reference evidence="8 9" key="1">
    <citation type="submission" date="2017-12" db="EMBL/GenBank/DDBJ databases">
        <authorList>
            <consortium name="DOE Joint Genome Institute"/>
            <person name="Haridas S."/>
            <person name="Kjaerbolling I."/>
            <person name="Vesth T.C."/>
            <person name="Frisvad J.C."/>
            <person name="Nybo J.L."/>
            <person name="Theobald S."/>
            <person name="Kuo A."/>
            <person name="Bowyer P."/>
            <person name="Matsuda Y."/>
            <person name="Mondo S."/>
            <person name="Lyhne E.K."/>
            <person name="Kogle M.E."/>
            <person name="Clum A."/>
            <person name="Lipzen A."/>
            <person name="Salamov A."/>
            <person name="Ngan C.Y."/>
            <person name="Daum C."/>
            <person name="Chiniquy J."/>
            <person name="Barry K."/>
            <person name="LaButti K."/>
            <person name="Simmons B.A."/>
            <person name="Magnuson J.K."/>
            <person name="Mortensen U.H."/>
            <person name="Larsen T.O."/>
            <person name="Grigoriev I.V."/>
            <person name="Baker S.E."/>
            <person name="Andersen M.R."/>
            <person name="Nordberg H.P."/>
            <person name="Cantor M.N."/>
            <person name="Hua S.X."/>
        </authorList>
    </citation>
    <scope>NUCLEOTIDE SEQUENCE [LARGE SCALE GENOMIC DNA]</scope>
    <source>
        <strain evidence="8 9">CBS 102.13</strain>
    </source>
</reference>
<dbReference type="GO" id="GO:0016491">
    <property type="term" value="F:oxidoreductase activity"/>
    <property type="evidence" value="ECO:0007669"/>
    <property type="project" value="UniProtKB-KW"/>
</dbReference>
<dbReference type="InterPro" id="IPR050416">
    <property type="entry name" value="FAD-linked_Oxidoreductase"/>
</dbReference>
<evidence type="ECO:0000256" key="4">
    <source>
        <dbReference type="ARBA" id="ARBA00022827"/>
    </source>
</evidence>
<dbReference type="PROSITE" id="PS51387">
    <property type="entry name" value="FAD_PCMH"/>
    <property type="match status" value="1"/>
</dbReference>
<proteinExistence type="inferred from homology"/>
<dbReference type="SUPFAM" id="SSF56176">
    <property type="entry name" value="FAD-binding/transporter-associated domain-like"/>
    <property type="match status" value="1"/>
</dbReference>
<dbReference type="Gene3D" id="3.40.462.20">
    <property type="match status" value="1"/>
</dbReference>
<dbReference type="RefSeq" id="XP_024669343.1">
    <property type="nucleotide sequence ID" value="XM_024813773.1"/>
</dbReference>
<dbReference type="Pfam" id="PF01565">
    <property type="entry name" value="FAD_binding_4"/>
    <property type="match status" value="1"/>
</dbReference>
<keyword evidence="5" id="KW-0560">Oxidoreductase</keyword>
<evidence type="ECO:0000256" key="3">
    <source>
        <dbReference type="ARBA" id="ARBA00022630"/>
    </source>
</evidence>
<evidence type="ECO:0000256" key="5">
    <source>
        <dbReference type="ARBA" id="ARBA00023002"/>
    </source>
</evidence>
<dbReference type="AlphaFoldDB" id="A0A2I2F3Y2"/>
<evidence type="ECO:0000313" key="8">
    <source>
        <dbReference type="EMBL" id="PLB35331.1"/>
    </source>
</evidence>
<feature type="domain" description="FAD-binding PCMH-type" evidence="7">
    <location>
        <begin position="80"/>
        <end position="250"/>
    </location>
</feature>
<dbReference type="PANTHER" id="PTHR42973:SF9">
    <property type="entry name" value="FAD-BINDING PCMH-TYPE DOMAIN-CONTAINING PROTEIN-RELATED"/>
    <property type="match status" value="1"/>
</dbReference>
<dbReference type="GeneID" id="36520933"/>
<dbReference type="Pfam" id="PF08031">
    <property type="entry name" value="BBE"/>
    <property type="match status" value="1"/>
</dbReference>
<dbReference type="InterPro" id="IPR016169">
    <property type="entry name" value="FAD-bd_PCMH_sub2"/>
</dbReference>
<feature type="chain" id="PRO_5014160175" evidence="6">
    <location>
        <begin position="24"/>
        <end position="515"/>
    </location>
</feature>
<dbReference type="InterPro" id="IPR012951">
    <property type="entry name" value="BBE"/>
</dbReference>
<dbReference type="STRING" id="41067.A0A2I2F3Y2"/>